<dbReference type="InterPro" id="IPR031414">
    <property type="entry name" value="Ribosomal_bTHX"/>
</dbReference>
<dbReference type="NCBIfam" id="TIGR04560">
    <property type="entry name" value="ribo_THX"/>
    <property type="match status" value="1"/>
</dbReference>
<dbReference type="Proteomes" id="UP000239800">
    <property type="component" value="Unassembled WGS sequence"/>
</dbReference>
<comment type="similarity">
    <text evidence="1">Belongs to the bacterial ribosomal protein bTHX family.</text>
</comment>
<accession>A0A2S7KQH7</accession>
<feature type="compositionally biased region" description="Basic residues" evidence="4">
    <location>
        <begin position="36"/>
        <end position="46"/>
    </location>
</feature>
<feature type="region of interest" description="Disordered" evidence="4">
    <location>
        <begin position="1"/>
        <end position="46"/>
    </location>
</feature>
<gene>
    <name evidence="5" type="ORF">BST85_08190</name>
</gene>
<dbReference type="AlphaFoldDB" id="A0A2S7KQH7"/>
<dbReference type="GO" id="GO:1990904">
    <property type="term" value="C:ribonucleoprotein complex"/>
    <property type="evidence" value="ECO:0007669"/>
    <property type="project" value="UniProtKB-KW"/>
</dbReference>
<evidence type="ECO:0000313" key="6">
    <source>
        <dbReference type="Proteomes" id="UP000239800"/>
    </source>
</evidence>
<sequence>MGKGDMKTRKGKISRGTYGKLRPRKPDQLKIEKPAAKKKKSATKKK</sequence>
<organism evidence="5 6">
    <name type="scientific">Aureitalea marina</name>
    <dbReference type="NCBI Taxonomy" id="930804"/>
    <lineage>
        <taxon>Bacteria</taxon>
        <taxon>Pseudomonadati</taxon>
        <taxon>Bacteroidota</taxon>
        <taxon>Flavobacteriia</taxon>
        <taxon>Flavobacteriales</taxon>
        <taxon>Flavobacteriaceae</taxon>
        <taxon>Aureitalea</taxon>
    </lineage>
</organism>
<evidence type="ECO:0000256" key="3">
    <source>
        <dbReference type="ARBA" id="ARBA00023274"/>
    </source>
</evidence>
<keyword evidence="3" id="KW-0687">Ribonucleoprotein</keyword>
<evidence type="ECO:0000313" key="5">
    <source>
        <dbReference type="EMBL" id="PQB04871.1"/>
    </source>
</evidence>
<dbReference type="EMBL" id="MQUB01000001">
    <property type="protein sequence ID" value="PQB04871.1"/>
    <property type="molecule type" value="Genomic_DNA"/>
</dbReference>
<protein>
    <submittedName>
        <fullName evidence="5">Ribosomal small subunit protein bTHX</fullName>
    </submittedName>
</protein>
<evidence type="ECO:0000256" key="4">
    <source>
        <dbReference type="SAM" id="MobiDB-lite"/>
    </source>
</evidence>
<dbReference type="Pfam" id="PF17070">
    <property type="entry name" value="Thx"/>
    <property type="match status" value="1"/>
</dbReference>
<dbReference type="InterPro" id="IPR030826">
    <property type="entry name" value="Ribosomal_bTHX/bTHXc/bTHXm"/>
</dbReference>
<reference evidence="5 6" key="1">
    <citation type="submission" date="2016-11" db="EMBL/GenBank/DDBJ databases">
        <title>Trade-off between light-utilization and light-protection in marine flavobacteria.</title>
        <authorList>
            <person name="Kumagai Y."/>
        </authorList>
    </citation>
    <scope>NUCLEOTIDE SEQUENCE [LARGE SCALE GENOMIC DNA]</scope>
    <source>
        <strain evidence="5 6">NBRC 107741</strain>
    </source>
</reference>
<dbReference type="GO" id="GO:0005840">
    <property type="term" value="C:ribosome"/>
    <property type="evidence" value="ECO:0007669"/>
    <property type="project" value="UniProtKB-KW"/>
</dbReference>
<evidence type="ECO:0000256" key="2">
    <source>
        <dbReference type="ARBA" id="ARBA00022980"/>
    </source>
</evidence>
<feature type="compositionally biased region" description="Basic and acidic residues" evidence="4">
    <location>
        <begin position="24"/>
        <end position="35"/>
    </location>
</feature>
<keyword evidence="2" id="KW-0689">Ribosomal protein</keyword>
<name>A0A2S7KQH7_9FLAO</name>
<evidence type="ECO:0000256" key="1">
    <source>
        <dbReference type="ARBA" id="ARBA00010834"/>
    </source>
</evidence>
<comment type="caution">
    <text evidence="5">The sequence shown here is derived from an EMBL/GenBank/DDBJ whole genome shotgun (WGS) entry which is preliminary data.</text>
</comment>
<keyword evidence="6" id="KW-1185">Reference proteome</keyword>
<proteinExistence type="inferred from homology"/>